<accession>A0A5E4R135</accession>
<evidence type="ECO:0000256" key="1">
    <source>
        <dbReference type="SAM" id="MobiDB-lite"/>
    </source>
</evidence>
<dbReference type="AlphaFoldDB" id="A0A5E4R135"/>
<dbReference type="EMBL" id="FZQP02006859">
    <property type="protein sequence ID" value="VVD04366.1"/>
    <property type="molecule type" value="Genomic_DNA"/>
</dbReference>
<keyword evidence="3" id="KW-1185">Reference proteome</keyword>
<sequence>MATTWTDDMVKIAGVGWMRAAQDRSSWRSLGEAFHLSKHNFSLSSVPQCGGPRSSERQKWKWSAHSFRRSDGRWGKKNVGRQPAT</sequence>
<reference evidence="2 3" key="1">
    <citation type="submission" date="2017-07" db="EMBL/GenBank/DDBJ databases">
        <authorList>
            <person name="Talla V."/>
            <person name="Backstrom N."/>
        </authorList>
    </citation>
    <scope>NUCLEOTIDE SEQUENCE [LARGE SCALE GENOMIC DNA]</scope>
</reference>
<evidence type="ECO:0000313" key="3">
    <source>
        <dbReference type="Proteomes" id="UP000324832"/>
    </source>
</evidence>
<proteinExistence type="predicted"/>
<evidence type="ECO:0000313" key="2">
    <source>
        <dbReference type="EMBL" id="VVD04366.1"/>
    </source>
</evidence>
<protein>
    <submittedName>
        <fullName evidence="2">Uncharacterized protein</fullName>
    </submittedName>
</protein>
<gene>
    <name evidence="2" type="ORF">LSINAPIS_LOCUS14132</name>
</gene>
<name>A0A5E4R135_9NEOP</name>
<organism evidence="2 3">
    <name type="scientific">Leptidea sinapis</name>
    <dbReference type="NCBI Taxonomy" id="189913"/>
    <lineage>
        <taxon>Eukaryota</taxon>
        <taxon>Metazoa</taxon>
        <taxon>Ecdysozoa</taxon>
        <taxon>Arthropoda</taxon>
        <taxon>Hexapoda</taxon>
        <taxon>Insecta</taxon>
        <taxon>Pterygota</taxon>
        <taxon>Neoptera</taxon>
        <taxon>Endopterygota</taxon>
        <taxon>Lepidoptera</taxon>
        <taxon>Glossata</taxon>
        <taxon>Ditrysia</taxon>
        <taxon>Papilionoidea</taxon>
        <taxon>Pieridae</taxon>
        <taxon>Dismorphiinae</taxon>
        <taxon>Leptidea</taxon>
    </lineage>
</organism>
<dbReference type="Proteomes" id="UP000324832">
    <property type="component" value="Unassembled WGS sequence"/>
</dbReference>
<feature type="region of interest" description="Disordered" evidence="1">
    <location>
        <begin position="45"/>
        <end position="85"/>
    </location>
</feature>